<protein>
    <recommendedName>
        <fullName evidence="2">non-specific serine/threonine protein kinase</fullName>
        <ecNumber evidence="2">2.7.11.1</ecNumber>
    </recommendedName>
</protein>
<dbReference type="EMBL" id="KV417631">
    <property type="protein sequence ID" value="KZP13570.1"/>
    <property type="molecule type" value="Genomic_DNA"/>
</dbReference>
<keyword evidence="6" id="KW-0418">Kinase</keyword>
<evidence type="ECO:0000256" key="6">
    <source>
        <dbReference type="ARBA" id="ARBA00022777"/>
    </source>
</evidence>
<keyword evidence="5 10" id="KW-0547">Nucleotide-binding</keyword>
<comment type="similarity">
    <text evidence="1">Belongs to the protein kinase superfamily. CK1 Ser/Thr protein kinase family. Casein kinase I subfamily.</text>
</comment>
<proteinExistence type="inferred from homology"/>
<evidence type="ECO:0000256" key="2">
    <source>
        <dbReference type="ARBA" id="ARBA00012513"/>
    </source>
</evidence>
<feature type="domain" description="Protein kinase" evidence="12">
    <location>
        <begin position="29"/>
        <end position="291"/>
    </location>
</feature>
<dbReference type="SUPFAM" id="SSF56112">
    <property type="entry name" value="Protein kinase-like (PK-like)"/>
    <property type="match status" value="1"/>
</dbReference>
<dbReference type="OrthoDB" id="5800476at2759"/>
<feature type="compositionally biased region" description="Polar residues" evidence="11">
    <location>
        <begin position="366"/>
        <end position="375"/>
    </location>
</feature>
<dbReference type="InterPro" id="IPR011009">
    <property type="entry name" value="Kinase-like_dom_sf"/>
</dbReference>
<evidence type="ECO:0000256" key="9">
    <source>
        <dbReference type="ARBA" id="ARBA00048679"/>
    </source>
</evidence>
<dbReference type="GO" id="GO:0005524">
    <property type="term" value="F:ATP binding"/>
    <property type="evidence" value="ECO:0007669"/>
    <property type="project" value="UniProtKB-UniRule"/>
</dbReference>
<gene>
    <name evidence="13" type="ORF">FIBSPDRAFT_936292</name>
</gene>
<dbReference type="GO" id="GO:0000324">
    <property type="term" value="C:fungal-type vacuole"/>
    <property type="evidence" value="ECO:0007669"/>
    <property type="project" value="UniProtKB-ARBA"/>
</dbReference>
<evidence type="ECO:0000256" key="4">
    <source>
        <dbReference type="ARBA" id="ARBA00022679"/>
    </source>
</evidence>
<dbReference type="InterPro" id="IPR017441">
    <property type="entry name" value="Protein_kinase_ATP_BS"/>
</dbReference>
<dbReference type="Proteomes" id="UP000076532">
    <property type="component" value="Unassembled WGS sequence"/>
</dbReference>
<evidence type="ECO:0000313" key="14">
    <source>
        <dbReference type="Proteomes" id="UP000076532"/>
    </source>
</evidence>
<evidence type="ECO:0000256" key="7">
    <source>
        <dbReference type="ARBA" id="ARBA00022840"/>
    </source>
</evidence>
<dbReference type="PROSITE" id="PS00108">
    <property type="entry name" value="PROTEIN_KINASE_ST"/>
    <property type="match status" value="1"/>
</dbReference>
<sequence length="530" mass="58422">MTTPHVIASSSGTHHAASSSANGIVGNHFRVGKKIGEGSFGVVFEGTKLLTNQPIAIKFEPRKSDAPQLRDEFRSYRTLNGTPGVPQVHHFGQEGLHNVLVIDLLGPNLEDLFDMCGRKFTIKTVCMAAKQMVTRVQSIHEKSLIYRDIKPDNFLIGVPGTKTANTIHVIDFGMAKHYRDPKTKVHIPYRERKSLSGTARYMSINTHLGREQSRRDDLESLGHVFMYFLRGGLPWQGLRAATNKQKYEKIGEKKQTTAIMELCEGFPEEFAIYMNYVRKLGFEETPDYDFLRELFTKVLKTLNEPEDGVFDWMLLNNGKGWEAGNTPASLLAQAHANAGSPQTPHRDRRDREARHRASRQVPGDTTAPSTPQVLTPATAHVKSTRRPGTQDRGVSRDLSVQPLAPGSRRHSQNPRESSAGNGLTAPHPYSAAQPTASGYRGAPPGAYGRNSPMTNGAQHASSQEFMYGGGAQTPKNDSSNRGINGNGAPREMQAGGARGIAVYDREQQMEHDEEGHGRKGGFWSVLCCRA</sequence>
<evidence type="ECO:0000256" key="10">
    <source>
        <dbReference type="PROSITE-ProRule" id="PRU10141"/>
    </source>
</evidence>
<name>A0A166CE43_9AGAM</name>
<dbReference type="Pfam" id="PF00069">
    <property type="entry name" value="Pkinase"/>
    <property type="match status" value="1"/>
</dbReference>
<dbReference type="CDD" id="cd14127">
    <property type="entry name" value="STKc_CK1_fungal"/>
    <property type="match status" value="1"/>
</dbReference>
<evidence type="ECO:0000256" key="1">
    <source>
        <dbReference type="ARBA" id="ARBA00005926"/>
    </source>
</evidence>
<evidence type="ECO:0000256" key="5">
    <source>
        <dbReference type="ARBA" id="ARBA00022741"/>
    </source>
</evidence>
<dbReference type="FunFam" id="1.10.510.10:FF:000160">
    <property type="entry name" value="Casein kinase I 1"/>
    <property type="match status" value="1"/>
</dbReference>
<dbReference type="InterPro" id="IPR050235">
    <property type="entry name" value="CK1_Ser-Thr_kinase"/>
</dbReference>
<evidence type="ECO:0000256" key="8">
    <source>
        <dbReference type="ARBA" id="ARBA00047899"/>
    </source>
</evidence>
<dbReference type="InterPro" id="IPR000719">
    <property type="entry name" value="Prot_kinase_dom"/>
</dbReference>
<evidence type="ECO:0000313" key="13">
    <source>
        <dbReference type="EMBL" id="KZP13570.1"/>
    </source>
</evidence>
<keyword evidence="7 10" id="KW-0067">ATP-binding</keyword>
<accession>A0A166CE43</accession>
<feature type="region of interest" description="Disordered" evidence="11">
    <location>
        <begin position="335"/>
        <end position="496"/>
    </location>
</feature>
<keyword evidence="3" id="KW-0723">Serine/threonine-protein kinase</keyword>
<dbReference type="GO" id="GO:0004674">
    <property type="term" value="F:protein serine/threonine kinase activity"/>
    <property type="evidence" value="ECO:0007669"/>
    <property type="project" value="UniProtKB-KW"/>
</dbReference>
<dbReference type="InterPro" id="IPR008271">
    <property type="entry name" value="Ser/Thr_kinase_AS"/>
</dbReference>
<dbReference type="PROSITE" id="PS50011">
    <property type="entry name" value="PROTEIN_KINASE_DOM"/>
    <property type="match status" value="1"/>
</dbReference>
<dbReference type="EC" id="2.7.11.1" evidence="2"/>
<feature type="compositionally biased region" description="Polar residues" evidence="11">
    <location>
        <begin position="451"/>
        <end position="464"/>
    </location>
</feature>
<evidence type="ECO:0000259" key="12">
    <source>
        <dbReference type="PROSITE" id="PS50011"/>
    </source>
</evidence>
<feature type="region of interest" description="Disordered" evidence="11">
    <location>
        <begin position="1"/>
        <end position="20"/>
    </location>
</feature>
<evidence type="ECO:0000256" key="3">
    <source>
        <dbReference type="ARBA" id="ARBA00022527"/>
    </source>
</evidence>
<dbReference type="STRING" id="436010.A0A166CE43"/>
<keyword evidence="14" id="KW-1185">Reference proteome</keyword>
<keyword evidence="4" id="KW-0808">Transferase</keyword>
<feature type="compositionally biased region" description="Basic and acidic residues" evidence="11">
    <location>
        <begin position="344"/>
        <end position="355"/>
    </location>
</feature>
<comment type="catalytic activity">
    <reaction evidence="8">
        <text>L-threonyl-[protein] + ATP = O-phospho-L-threonyl-[protein] + ADP + H(+)</text>
        <dbReference type="Rhea" id="RHEA:46608"/>
        <dbReference type="Rhea" id="RHEA-COMP:11060"/>
        <dbReference type="Rhea" id="RHEA-COMP:11605"/>
        <dbReference type="ChEBI" id="CHEBI:15378"/>
        <dbReference type="ChEBI" id="CHEBI:30013"/>
        <dbReference type="ChEBI" id="CHEBI:30616"/>
        <dbReference type="ChEBI" id="CHEBI:61977"/>
        <dbReference type="ChEBI" id="CHEBI:456216"/>
        <dbReference type="EC" id="2.7.11.1"/>
    </reaction>
</comment>
<organism evidence="13 14">
    <name type="scientific">Athelia psychrophila</name>
    <dbReference type="NCBI Taxonomy" id="1759441"/>
    <lineage>
        <taxon>Eukaryota</taxon>
        <taxon>Fungi</taxon>
        <taxon>Dikarya</taxon>
        <taxon>Basidiomycota</taxon>
        <taxon>Agaricomycotina</taxon>
        <taxon>Agaricomycetes</taxon>
        <taxon>Agaricomycetidae</taxon>
        <taxon>Atheliales</taxon>
        <taxon>Atheliaceae</taxon>
        <taxon>Athelia</taxon>
    </lineage>
</organism>
<evidence type="ECO:0000256" key="11">
    <source>
        <dbReference type="SAM" id="MobiDB-lite"/>
    </source>
</evidence>
<feature type="binding site" evidence="10">
    <location>
        <position position="58"/>
    </location>
    <ligand>
        <name>ATP</name>
        <dbReference type="ChEBI" id="CHEBI:30616"/>
    </ligand>
</feature>
<reference evidence="13 14" key="1">
    <citation type="journal article" date="2016" name="Mol. Biol. Evol.">
        <title>Comparative Genomics of Early-Diverging Mushroom-Forming Fungi Provides Insights into the Origins of Lignocellulose Decay Capabilities.</title>
        <authorList>
            <person name="Nagy L.G."/>
            <person name="Riley R."/>
            <person name="Tritt A."/>
            <person name="Adam C."/>
            <person name="Daum C."/>
            <person name="Floudas D."/>
            <person name="Sun H."/>
            <person name="Yadav J.S."/>
            <person name="Pangilinan J."/>
            <person name="Larsson K.H."/>
            <person name="Matsuura K."/>
            <person name="Barry K."/>
            <person name="Labutti K."/>
            <person name="Kuo R."/>
            <person name="Ohm R.A."/>
            <person name="Bhattacharya S.S."/>
            <person name="Shirouzu T."/>
            <person name="Yoshinaga Y."/>
            <person name="Martin F.M."/>
            <person name="Grigoriev I.V."/>
            <person name="Hibbett D.S."/>
        </authorList>
    </citation>
    <scope>NUCLEOTIDE SEQUENCE [LARGE SCALE GENOMIC DNA]</scope>
    <source>
        <strain evidence="13 14">CBS 109695</strain>
    </source>
</reference>
<dbReference type="Gene3D" id="1.10.510.10">
    <property type="entry name" value="Transferase(Phosphotransferase) domain 1"/>
    <property type="match status" value="1"/>
</dbReference>
<feature type="compositionally biased region" description="Polar residues" evidence="11">
    <location>
        <begin position="473"/>
        <end position="483"/>
    </location>
</feature>
<dbReference type="SMART" id="SM00220">
    <property type="entry name" value="S_TKc"/>
    <property type="match status" value="1"/>
</dbReference>
<feature type="compositionally biased region" description="Low complexity" evidence="11">
    <location>
        <begin position="8"/>
        <end position="20"/>
    </location>
</feature>
<dbReference type="PANTHER" id="PTHR11909">
    <property type="entry name" value="CASEIN KINASE-RELATED"/>
    <property type="match status" value="1"/>
</dbReference>
<comment type="catalytic activity">
    <reaction evidence="9">
        <text>L-seryl-[protein] + ATP = O-phospho-L-seryl-[protein] + ADP + H(+)</text>
        <dbReference type="Rhea" id="RHEA:17989"/>
        <dbReference type="Rhea" id="RHEA-COMP:9863"/>
        <dbReference type="Rhea" id="RHEA-COMP:11604"/>
        <dbReference type="ChEBI" id="CHEBI:15378"/>
        <dbReference type="ChEBI" id="CHEBI:29999"/>
        <dbReference type="ChEBI" id="CHEBI:30616"/>
        <dbReference type="ChEBI" id="CHEBI:83421"/>
        <dbReference type="ChEBI" id="CHEBI:456216"/>
        <dbReference type="EC" id="2.7.11.1"/>
    </reaction>
</comment>
<dbReference type="PROSITE" id="PS00107">
    <property type="entry name" value="PROTEIN_KINASE_ATP"/>
    <property type="match status" value="1"/>
</dbReference>
<dbReference type="AlphaFoldDB" id="A0A166CE43"/>